<protein>
    <recommendedName>
        <fullName evidence="2">Transcriptional repressor PaaX-like central Cas2-like domain-containing protein</fullName>
    </recommendedName>
</protein>
<dbReference type="Gene3D" id="3.30.70.2650">
    <property type="match status" value="1"/>
</dbReference>
<accession>A0A1G2QQI8</accession>
<dbReference type="Pfam" id="PF20803">
    <property type="entry name" value="PaaX_M"/>
    <property type="match status" value="1"/>
</dbReference>
<dbReference type="InterPro" id="IPR048846">
    <property type="entry name" value="PaaX-like_central"/>
</dbReference>
<gene>
    <name evidence="3" type="ORF">A2117_02715</name>
</gene>
<organism evidence="3 4">
    <name type="scientific">Candidatus Wildermuthbacteria bacterium GWA2_46_15</name>
    <dbReference type="NCBI Taxonomy" id="1802443"/>
    <lineage>
        <taxon>Bacteria</taxon>
        <taxon>Candidatus Wildermuthiibacteriota</taxon>
    </lineage>
</organism>
<sequence>MGWKKYKYYIKKPKSEIVKDILYWLMIAGTVYFAASSPRFTTSLLRAHQRWKKYPRKKIYDTFSHLRRRGLIETRMENGQIYINLTSEGKKKAGYFQINDLKIKRPKIWDRKWRLVIFDISELKKMHREAFRSKLKEMGFYLLQKSVWAYPFDCEAEIELLRDFFSLKENDLRLIVAEKIGHDDEIKSRFKI</sequence>
<comment type="caution">
    <text evidence="3">The sequence shown here is derived from an EMBL/GenBank/DDBJ whole genome shotgun (WGS) entry which is preliminary data.</text>
</comment>
<dbReference type="EMBL" id="MHTO01000006">
    <property type="protein sequence ID" value="OHA62647.1"/>
    <property type="molecule type" value="Genomic_DNA"/>
</dbReference>
<feature type="transmembrane region" description="Helical" evidence="1">
    <location>
        <begin position="21"/>
        <end position="40"/>
    </location>
</feature>
<reference evidence="3 4" key="1">
    <citation type="journal article" date="2016" name="Nat. Commun.">
        <title>Thousands of microbial genomes shed light on interconnected biogeochemical processes in an aquifer system.</title>
        <authorList>
            <person name="Anantharaman K."/>
            <person name="Brown C.T."/>
            <person name="Hug L.A."/>
            <person name="Sharon I."/>
            <person name="Castelle C.J."/>
            <person name="Probst A.J."/>
            <person name="Thomas B.C."/>
            <person name="Singh A."/>
            <person name="Wilkins M.J."/>
            <person name="Karaoz U."/>
            <person name="Brodie E.L."/>
            <person name="Williams K.H."/>
            <person name="Hubbard S.S."/>
            <person name="Banfield J.F."/>
        </authorList>
    </citation>
    <scope>NUCLEOTIDE SEQUENCE [LARGE SCALE GENOMIC DNA]</scope>
</reference>
<dbReference type="AlphaFoldDB" id="A0A1G2QQI8"/>
<keyword evidence="1" id="KW-0472">Membrane</keyword>
<keyword evidence="1" id="KW-1133">Transmembrane helix</keyword>
<evidence type="ECO:0000259" key="2">
    <source>
        <dbReference type="Pfam" id="PF20803"/>
    </source>
</evidence>
<evidence type="ECO:0000313" key="4">
    <source>
        <dbReference type="Proteomes" id="UP000179245"/>
    </source>
</evidence>
<dbReference type="SUPFAM" id="SSF143430">
    <property type="entry name" value="TTP0101/SSO1404-like"/>
    <property type="match status" value="1"/>
</dbReference>
<proteinExistence type="predicted"/>
<dbReference type="STRING" id="1802443.A2117_02715"/>
<evidence type="ECO:0000256" key="1">
    <source>
        <dbReference type="SAM" id="Phobius"/>
    </source>
</evidence>
<name>A0A1G2QQI8_9BACT</name>
<keyword evidence="1" id="KW-0812">Transmembrane</keyword>
<dbReference type="Proteomes" id="UP000179245">
    <property type="component" value="Unassembled WGS sequence"/>
</dbReference>
<feature type="domain" description="Transcriptional repressor PaaX-like central Cas2-like" evidence="2">
    <location>
        <begin position="108"/>
        <end position="184"/>
    </location>
</feature>
<evidence type="ECO:0000313" key="3">
    <source>
        <dbReference type="EMBL" id="OHA62647.1"/>
    </source>
</evidence>